<gene>
    <name evidence="2" type="ORF">CLV88_103257</name>
</gene>
<keyword evidence="3" id="KW-1185">Reference proteome</keyword>
<evidence type="ECO:0000313" key="3">
    <source>
        <dbReference type="Proteomes" id="UP000240418"/>
    </source>
</evidence>
<accession>A0A2P8FFW3</accession>
<name>A0A2P8FFW3_9RHOB</name>
<sequence length="1121" mass="120467">MGRFALGYIVDTAGQPITDQSEAKLLNEQPDNAPQKGRRPRRARRIGLFALISLLLPVGLIALAAFIAIGRPLTAPEWVRAQIEEGLTKRLPGFDVYLGEVSLVIQDNLDPRLRVRNLELRAADNAGAMELAQVEARLDFGAMMDGQIAPSDIRVSGVFLTAIRQQDGTFNISVGNGGGNGPFGENTQLATFGDQIESYLELPVLAALDSFVLEDMTLRYEDLRARQAWTVDSAQLRLERNSEEVAISTQMSLLGARDYATSIEAFLTTRLDSSAIQFGINFEDMPTEGIASQSAALAWLEIMRAPLSGSMRGETDEAGTLGPVNVALRIADGVLQPEEGVQPVPFESVTSYLTYDPVLQSIRFDELSLDSKWINTTASGRAFLRDMQLGLPKELLVQLELSRFQANPKELDDVPLSLARSFADFRLKLDPFELTLGQMVIYHGEHRMELSGGLKTEAGKWAYSLDGVSDGLDAEQVLLIWPDRFKAKLRKWIDKNIHQISLSDINLAVRSKPDDVPDVYVDFQFTDAVVKVLKTMPVVRGGSGYASLVRNQFRLAVEAGVVEADEGGLIDVAGTGFIVLDTRLKQSPGLVKARARGPVTAAMSLLDREPLRVFSKANLPVDLAEGQADMQGEVRFVIKEKLPANEVQFDARGVLSDVRTSHFIPGKEIRGNLNVHATNERVELSGGGTVGAVPFDGRWHTRLGKENGGKSWIEGTGELSAQTVEEFNIGLPPGTVSGAGDAAFEIAFEKGQTPQLTLRSDLDGVVLSAPPLGWKLSENGTGTLEADVTLSSPPRVDRLMIDAGGLKAEGDIVLREAGGLDVMQLENVEVGSWLRASGALRGRGTGAAPAIVLNSGTFDMRTMPRSSGGTGRGSAAGPVTANLNRVQVTDGIFISDVRASLDLNNGVSGDFTGAFLGVAPLSGTLSPHQYGTALQVSSPNGGRMAAAMGVLRAATRGALELTLIPRAAVGQYDGELKMANVKVQNVPLIAELLNAISVIGLIEQLDGPGLLFTDVYSRFRLTPEKLIIGEGSAIGPSLGVSADGTYTFAGKLFDFQGAVSPIYAVNIIGRAVSKRGEGLIGFNYTMKGTSDDPYISVNPLSALTPGFFREIFRRRPPDLNN</sequence>
<keyword evidence="1" id="KW-0812">Transmembrane</keyword>
<comment type="caution">
    <text evidence="2">The sequence shown here is derived from an EMBL/GenBank/DDBJ whole genome shotgun (WGS) entry which is preliminary data.</text>
</comment>
<dbReference type="Proteomes" id="UP000240418">
    <property type="component" value="Unassembled WGS sequence"/>
</dbReference>
<keyword evidence="1" id="KW-1133">Transmembrane helix</keyword>
<dbReference type="EMBL" id="PYGJ01000003">
    <property type="protein sequence ID" value="PSL20609.1"/>
    <property type="molecule type" value="Genomic_DNA"/>
</dbReference>
<evidence type="ECO:0000313" key="2">
    <source>
        <dbReference type="EMBL" id="PSL20609.1"/>
    </source>
</evidence>
<reference evidence="2 3" key="1">
    <citation type="submission" date="2018-03" db="EMBL/GenBank/DDBJ databases">
        <title>Genomic Encyclopedia of Archaeal and Bacterial Type Strains, Phase II (KMG-II): from individual species to whole genera.</title>
        <authorList>
            <person name="Goeker M."/>
        </authorList>
    </citation>
    <scope>NUCLEOTIDE SEQUENCE [LARGE SCALE GENOMIC DNA]</scope>
    <source>
        <strain evidence="2 3">DSM 100673</strain>
    </source>
</reference>
<organism evidence="2 3">
    <name type="scientific">Shimia abyssi</name>
    <dbReference type="NCBI Taxonomy" id="1662395"/>
    <lineage>
        <taxon>Bacteria</taxon>
        <taxon>Pseudomonadati</taxon>
        <taxon>Pseudomonadota</taxon>
        <taxon>Alphaproteobacteria</taxon>
        <taxon>Rhodobacterales</taxon>
        <taxon>Roseobacteraceae</taxon>
    </lineage>
</organism>
<keyword evidence="1" id="KW-0472">Membrane</keyword>
<dbReference type="AlphaFoldDB" id="A0A2P8FFW3"/>
<dbReference type="RefSeq" id="WP_165798835.1">
    <property type="nucleotide sequence ID" value="NZ_PYGJ01000003.1"/>
</dbReference>
<protein>
    <submittedName>
        <fullName evidence="2">Uncharacterized protein DUF3971</fullName>
    </submittedName>
</protein>
<feature type="transmembrane region" description="Helical" evidence="1">
    <location>
        <begin position="46"/>
        <end position="69"/>
    </location>
</feature>
<proteinExistence type="predicted"/>
<evidence type="ECO:0000256" key="1">
    <source>
        <dbReference type="SAM" id="Phobius"/>
    </source>
</evidence>